<dbReference type="PANTHER" id="PTHR34047:SF8">
    <property type="entry name" value="PROTEIN YKFC"/>
    <property type="match status" value="1"/>
</dbReference>
<protein>
    <recommendedName>
        <fullName evidence="1">Reverse transcriptase domain-containing protein</fullName>
    </recommendedName>
</protein>
<dbReference type="InterPro" id="IPR043502">
    <property type="entry name" value="DNA/RNA_pol_sf"/>
</dbReference>
<proteinExistence type="predicted"/>
<organism evidence="2 3">
    <name type="scientific">Candidatus Magasanikbacteria bacterium CG_4_10_14_0_2_um_filter_37_12</name>
    <dbReference type="NCBI Taxonomy" id="1974637"/>
    <lineage>
        <taxon>Bacteria</taxon>
        <taxon>Candidatus Magasanikiibacteriota</taxon>
    </lineage>
</organism>
<dbReference type="CDD" id="cd01651">
    <property type="entry name" value="RT_G2_intron"/>
    <property type="match status" value="1"/>
</dbReference>
<feature type="domain" description="Reverse transcriptase" evidence="1">
    <location>
        <begin position="1"/>
        <end position="271"/>
    </location>
</feature>
<dbReference type="Pfam" id="PF00078">
    <property type="entry name" value="RVT_1"/>
    <property type="match status" value="1"/>
</dbReference>
<dbReference type="PROSITE" id="PS50878">
    <property type="entry name" value="RT_POL"/>
    <property type="match status" value="1"/>
</dbReference>
<dbReference type="InterPro" id="IPR051083">
    <property type="entry name" value="GrpII_Intron_Splice-Mob/Def"/>
</dbReference>
<comment type="caution">
    <text evidence="2">The sequence shown here is derived from an EMBL/GenBank/DDBJ whole genome shotgun (WGS) entry which is preliminary data.</text>
</comment>
<gene>
    <name evidence="2" type="ORF">COX81_03405</name>
</gene>
<name>A0A2M7V732_9BACT</name>
<dbReference type="EMBL" id="PFPK01000040">
    <property type="protein sequence ID" value="PIZ94522.1"/>
    <property type="molecule type" value="Genomic_DNA"/>
</dbReference>
<dbReference type="PANTHER" id="PTHR34047">
    <property type="entry name" value="NUCLEAR INTRON MATURASE 1, MITOCHONDRIAL-RELATED"/>
    <property type="match status" value="1"/>
</dbReference>
<dbReference type="SUPFAM" id="SSF56672">
    <property type="entry name" value="DNA/RNA polymerases"/>
    <property type="match status" value="1"/>
</dbReference>
<dbReference type="Proteomes" id="UP000228568">
    <property type="component" value="Unassembled WGS sequence"/>
</dbReference>
<sequence>MNWDEFCSVENVYSAWRDFSKGKHNKKDVIYLATELEKELLSLHEDLAQGLYEHGQYTSFTVHDPKERIIHKATVRDRIVHRMIYNYLLPIVHPRFLDCSFSCRPGFGQHRAIGAVQKAIRKSTKNYSHDVIALKCDIKKFFDTIDQDILYRLIAKRIHHGHFLSLVRTVLRSFYCKEPGKGLPIGNLTSQIFANIYMHEFDWFVKHDLRQRWYYRYADDVIFLLSPDDDIEQLFYNIEQFLLKKLQLVIHPNKILVRPVHQGIDWLGKIICPGYTILRTSTRRRMLKKIEAHARMGTESERFASVIGSYHGLLKGTARNTIDRQICQIVALSR</sequence>
<reference evidence="3" key="1">
    <citation type="submission" date="2017-09" db="EMBL/GenBank/DDBJ databases">
        <title>Depth-based differentiation of microbial function through sediment-hosted aquifers and enrichment of novel symbionts in the deep terrestrial subsurface.</title>
        <authorList>
            <person name="Probst A.J."/>
            <person name="Ladd B."/>
            <person name="Jarett J.K."/>
            <person name="Geller-Mcgrath D.E."/>
            <person name="Sieber C.M.K."/>
            <person name="Emerson J.B."/>
            <person name="Anantharaman K."/>
            <person name="Thomas B.C."/>
            <person name="Malmstrom R."/>
            <person name="Stieglmeier M."/>
            <person name="Klingl A."/>
            <person name="Woyke T."/>
            <person name="Ryan C.M."/>
            <person name="Banfield J.F."/>
        </authorList>
    </citation>
    <scope>NUCLEOTIDE SEQUENCE [LARGE SCALE GENOMIC DNA]</scope>
</reference>
<dbReference type="AlphaFoldDB" id="A0A2M7V732"/>
<evidence type="ECO:0000259" key="1">
    <source>
        <dbReference type="PROSITE" id="PS50878"/>
    </source>
</evidence>
<dbReference type="InterPro" id="IPR000477">
    <property type="entry name" value="RT_dom"/>
</dbReference>
<accession>A0A2M7V732</accession>
<evidence type="ECO:0000313" key="2">
    <source>
        <dbReference type="EMBL" id="PIZ94522.1"/>
    </source>
</evidence>
<evidence type="ECO:0000313" key="3">
    <source>
        <dbReference type="Proteomes" id="UP000228568"/>
    </source>
</evidence>